<keyword evidence="8" id="KW-0472">Membrane</keyword>
<feature type="domain" description="Histidine kinase" evidence="9">
    <location>
        <begin position="222"/>
        <end position="424"/>
    </location>
</feature>
<evidence type="ECO:0000256" key="3">
    <source>
        <dbReference type="ARBA" id="ARBA00022553"/>
    </source>
</evidence>
<feature type="transmembrane region" description="Helical" evidence="8">
    <location>
        <begin position="7"/>
        <end position="26"/>
    </location>
</feature>
<evidence type="ECO:0000256" key="8">
    <source>
        <dbReference type="SAM" id="Phobius"/>
    </source>
</evidence>
<keyword evidence="7 8" id="KW-1133">Transmembrane helix</keyword>
<dbReference type="SUPFAM" id="SSF47384">
    <property type="entry name" value="Homodimeric domain of signal transducing histidine kinase"/>
    <property type="match status" value="1"/>
</dbReference>
<dbReference type="InterPro" id="IPR003661">
    <property type="entry name" value="HisK_dim/P_dom"/>
</dbReference>
<evidence type="ECO:0000256" key="1">
    <source>
        <dbReference type="ARBA" id="ARBA00000085"/>
    </source>
</evidence>
<keyword evidence="3" id="KW-0597">Phosphoprotein</keyword>
<comment type="caution">
    <text evidence="10">The sequence shown here is derived from an EMBL/GenBank/DDBJ whole genome shotgun (WGS) entry which is preliminary data.</text>
</comment>
<evidence type="ECO:0000256" key="4">
    <source>
        <dbReference type="ARBA" id="ARBA00022679"/>
    </source>
</evidence>
<dbReference type="SMART" id="SM00387">
    <property type="entry name" value="HATPase_c"/>
    <property type="match status" value="1"/>
</dbReference>
<dbReference type="SUPFAM" id="SSF55874">
    <property type="entry name" value="ATPase domain of HSP90 chaperone/DNA topoisomerase II/histidine kinase"/>
    <property type="match status" value="1"/>
</dbReference>
<dbReference type="InterPro" id="IPR003594">
    <property type="entry name" value="HATPase_dom"/>
</dbReference>
<reference evidence="10" key="1">
    <citation type="submission" date="2020-10" db="EMBL/GenBank/DDBJ databases">
        <authorList>
            <person name="Gilroy R."/>
        </authorList>
    </citation>
    <scope>NUCLEOTIDE SEQUENCE</scope>
    <source>
        <strain evidence="10">2478</strain>
    </source>
</reference>
<dbReference type="InterPro" id="IPR005467">
    <property type="entry name" value="His_kinase_dom"/>
</dbReference>
<evidence type="ECO:0000256" key="7">
    <source>
        <dbReference type="ARBA" id="ARBA00022989"/>
    </source>
</evidence>
<keyword evidence="4" id="KW-0808">Transferase</keyword>
<dbReference type="SMART" id="SM00388">
    <property type="entry name" value="HisKA"/>
    <property type="match status" value="1"/>
</dbReference>
<gene>
    <name evidence="10" type="ORF">IAB80_10400</name>
</gene>
<organism evidence="10 11">
    <name type="scientific">Candidatus Cryptobacteroides excrementipullorum</name>
    <dbReference type="NCBI Taxonomy" id="2840761"/>
    <lineage>
        <taxon>Bacteria</taxon>
        <taxon>Pseudomonadati</taxon>
        <taxon>Bacteroidota</taxon>
        <taxon>Bacteroidia</taxon>
        <taxon>Bacteroidales</taxon>
        <taxon>Candidatus Cryptobacteroides</taxon>
    </lineage>
</organism>
<evidence type="ECO:0000256" key="6">
    <source>
        <dbReference type="ARBA" id="ARBA00022777"/>
    </source>
</evidence>
<evidence type="ECO:0000256" key="5">
    <source>
        <dbReference type="ARBA" id="ARBA00022692"/>
    </source>
</evidence>
<evidence type="ECO:0000313" key="11">
    <source>
        <dbReference type="Proteomes" id="UP000823771"/>
    </source>
</evidence>
<proteinExistence type="predicted"/>
<dbReference type="EC" id="2.7.13.3" evidence="2"/>
<dbReference type="Proteomes" id="UP000823771">
    <property type="component" value="Unassembled WGS sequence"/>
</dbReference>
<dbReference type="GO" id="GO:0000155">
    <property type="term" value="F:phosphorelay sensor kinase activity"/>
    <property type="evidence" value="ECO:0007669"/>
    <property type="project" value="InterPro"/>
</dbReference>
<name>A0A9D9IVR8_9BACT</name>
<dbReference type="AlphaFoldDB" id="A0A9D9IVR8"/>
<dbReference type="InterPro" id="IPR036890">
    <property type="entry name" value="HATPase_C_sf"/>
</dbReference>
<dbReference type="EMBL" id="JADILZ010000101">
    <property type="protein sequence ID" value="MBO8479280.1"/>
    <property type="molecule type" value="Genomic_DNA"/>
</dbReference>
<comment type="catalytic activity">
    <reaction evidence="1">
        <text>ATP + protein L-histidine = ADP + protein N-phospho-L-histidine.</text>
        <dbReference type="EC" id="2.7.13.3"/>
    </reaction>
</comment>
<reference evidence="10" key="2">
    <citation type="journal article" date="2021" name="PeerJ">
        <title>Extensive microbial diversity within the chicken gut microbiome revealed by metagenomics and culture.</title>
        <authorList>
            <person name="Gilroy R."/>
            <person name="Ravi A."/>
            <person name="Getino M."/>
            <person name="Pursley I."/>
            <person name="Horton D.L."/>
            <person name="Alikhan N.F."/>
            <person name="Baker D."/>
            <person name="Gharbi K."/>
            <person name="Hall N."/>
            <person name="Watson M."/>
            <person name="Adriaenssens E.M."/>
            <person name="Foster-Nyarko E."/>
            <person name="Jarju S."/>
            <person name="Secka A."/>
            <person name="Antonio M."/>
            <person name="Oren A."/>
            <person name="Chaudhuri R.R."/>
            <person name="La Ragione R."/>
            <person name="Hildebrand F."/>
            <person name="Pallen M.J."/>
        </authorList>
    </citation>
    <scope>NUCLEOTIDE SEQUENCE</scope>
    <source>
        <strain evidence="10">2478</strain>
    </source>
</reference>
<dbReference type="Gene3D" id="1.10.287.130">
    <property type="match status" value="1"/>
</dbReference>
<dbReference type="PANTHER" id="PTHR45436">
    <property type="entry name" value="SENSOR HISTIDINE KINASE YKOH"/>
    <property type="match status" value="1"/>
</dbReference>
<feature type="transmembrane region" description="Helical" evidence="8">
    <location>
        <begin position="142"/>
        <end position="164"/>
    </location>
</feature>
<dbReference type="Pfam" id="PF02518">
    <property type="entry name" value="HATPase_c"/>
    <property type="match status" value="1"/>
</dbReference>
<sequence>MKFIYRIIIWLSGLMLVFMTLWGVFFSRAMEEEINDETDDMLEAYSADIIMKWLSGVNIPSIDNGSNNTYYIRKVTPEYAASVPSITYENAMIYIASKDETEAARIRHHVFMDTDESYYELTVAVPTFERQDLINAILRWMVFLYFILLVACIVITVFVVNYNFRPVKALLKWINAYTPGKKNPPVPCDTTITEFRTLARATQHAADRFERQYELQNQFIGNASHELQTPLAVCSGRIEMLLDSENLTGSQAEELVKISRTLQGMSKLNRTLLLMTKIDNGQFIDKVNVDICASVRESVQMLMEIYGHKGVDAEVRAEGRLDVLMNEQLSSILVSNLLKNAFMHSAPGTTVRVSVEDGVLTVGNAGEIPLDGERIFDRFYQGSAKKEGSTGLGLALVKAICDRYSFRLAYGYSDGCHRFTVDFN</sequence>
<protein>
    <recommendedName>
        <fullName evidence="2">histidine kinase</fullName>
        <ecNumber evidence="2">2.7.13.3</ecNumber>
    </recommendedName>
</protein>
<evidence type="ECO:0000256" key="2">
    <source>
        <dbReference type="ARBA" id="ARBA00012438"/>
    </source>
</evidence>
<dbReference type="PROSITE" id="PS50109">
    <property type="entry name" value="HIS_KIN"/>
    <property type="match status" value="1"/>
</dbReference>
<dbReference type="Gene3D" id="6.10.340.10">
    <property type="match status" value="1"/>
</dbReference>
<dbReference type="CDD" id="cd00082">
    <property type="entry name" value="HisKA"/>
    <property type="match status" value="1"/>
</dbReference>
<evidence type="ECO:0000259" key="9">
    <source>
        <dbReference type="PROSITE" id="PS50109"/>
    </source>
</evidence>
<keyword evidence="6 10" id="KW-0418">Kinase</keyword>
<dbReference type="GO" id="GO:0005886">
    <property type="term" value="C:plasma membrane"/>
    <property type="evidence" value="ECO:0007669"/>
    <property type="project" value="TreeGrafter"/>
</dbReference>
<dbReference type="Pfam" id="PF00512">
    <property type="entry name" value="HisKA"/>
    <property type="match status" value="1"/>
</dbReference>
<dbReference type="Gene3D" id="3.30.565.10">
    <property type="entry name" value="Histidine kinase-like ATPase, C-terminal domain"/>
    <property type="match status" value="1"/>
</dbReference>
<dbReference type="PANTHER" id="PTHR45436:SF5">
    <property type="entry name" value="SENSOR HISTIDINE KINASE TRCS"/>
    <property type="match status" value="1"/>
</dbReference>
<accession>A0A9D9IVR8</accession>
<evidence type="ECO:0000313" key="10">
    <source>
        <dbReference type="EMBL" id="MBO8479280.1"/>
    </source>
</evidence>
<dbReference type="InterPro" id="IPR036097">
    <property type="entry name" value="HisK_dim/P_sf"/>
</dbReference>
<keyword evidence="5 8" id="KW-0812">Transmembrane</keyword>
<dbReference type="InterPro" id="IPR050428">
    <property type="entry name" value="TCS_sensor_his_kinase"/>
</dbReference>